<evidence type="ECO:0000256" key="1">
    <source>
        <dbReference type="SAM" id="MobiDB-lite"/>
    </source>
</evidence>
<feature type="compositionally biased region" description="Basic and acidic residues" evidence="1">
    <location>
        <begin position="193"/>
        <end position="204"/>
    </location>
</feature>
<dbReference type="AlphaFoldDB" id="A0AAV5KZ46"/>
<name>A0AAV5KZ46_9ROSI</name>
<keyword evidence="3" id="KW-1185">Reference proteome</keyword>
<sequence length="238" mass="26981">MNSSSSSFNNNNSSSSSSSRSNNSSSSSSSRSNNATSLSEFEAYVLNSLIGSLKSGCPPEVQNNPTFHGILAMLKFILGDKLDLVPDHKVEERHRAHVLREECKVEQEVIRIILSGNTDSLKANSGEAVYIHNHYLCMNTHHEEGDDEKYRVWEWHGHIVTFHPRNGFSLEHFYGNYFEPWYDVLRRTRVEEQEKERTEEKEEPAPDMGLRGLNSGLNGTNADGIVHRDVNPDSQRFV</sequence>
<accession>A0AAV5KZ46</accession>
<comment type="caution">
    <text evidence="2">The sequence shown here is derived from an EMBL/GenBank/DDBJ whole genome shotgun (WGS) entry which is preliminary data.</text>
</comment>
<dbReference type="PANTHER" id="PTHR35286:SF1">
    <property type="entry name" value="EXPRESSED PROTEIN"/>
    <property type="match status" value="1"/>
</dbReference>
<gene>
    <name evidence="2" type="ORF">SLEP1_g38909</name>
</gene>
<dbReference type="PANTHER" id="PTHR35286">
    <property type="entry name" value="EXPRESSED PROTEIN"/>
    <property type="match status" value="1"/>
</dbReference>
<evidence type="ECO:0000313" key="3">
    <source>
        <dbReference type="Proteomes" id="UP001054252"/>
    </source>
</evidence>
<reference evidence="2 3" key="1">
    <citation type="journal article" date="2021" name="Commun. Biol.">
        <title>The genome of Shorea leprosula (Dipterocarpaceae) highlights the ecological relevance of drought in aseasonal tropical rainforests.</title>
        <authorList>
            <person name="Ng K.K.S."/>
            <person name="Kobayashi M.J."/>
            <person name="Fawcett J.A."/>
            <person name="Hatakeyama M."/>
            <person name="Paape T."/>
            <person name="Ng C.H."/>
            <person name="Ang C.C."/>
            <person name="Tnah L.H."/>
            <person name="Lee C.T."/>
            <person name="Nishiyama T."/>
            <person name="Sese J."/>
            <person name="O'Brien M.J."/>
            <person name="Copetti D."/>
            <person name="Mohd Noor M.I."/>
            <person name="Ong R.C."/>
            <person name="Putra M."/>
            <person name="Sireger I.Z."/>
            <person name="Indrioko S."/>
            <person name="Kosugi Y."/>
            <person name="Izuno A."/>
            <person name="Isagi Y."/>
            <person name="Lee S.L."/>
            <person name="Shimizu K.K."/>
        </authorList>
    </citation>
    <scope>NUCLEOTIDE SEQUENCE [LARGE SCALE GENOMIC DNA]</scope>
    <source>
        <strain evidence="2">214</strain>
    </source>
</reference>
<protein>
    <submittedName>
        <fullName evidence="2">Uncharacterized protein</fullName>
    </submittedName>
</protein>
<proteinExistence type="predicted"/>
<feature type="region of interest" description="Disordered" evidence="1">
    <location>
        <begin position="193"/>
        <end position="238"/>
    </location>
</feature>
<organism evidence="2 3">
    <name type="scientific">Rubroshorea leprosula</name>
    <dbReference type="NCBI Taxonomy" id="152421"/>
    <lineage>
        <taxon>Eukaryota</taxon>
        <taxon>Viridiplantae</taxon>
        <taxon>Streptophyta</taxon>
        <taxon>Embryophyta</taxon>
        <taxon>Tracheophyta</taxon>
        <taxon>Spermatophyta</taxon>
        <taxon>Magnoliopsida</taxon>
        <taxon>eudicotyledons</taxon>
        <taxon>Gunneridae</taxon>
        <taxon>Pentapetalae</taxon>
        <taxon>rosids</taxon>
        <taxon>malvids</taxon>
        <taxon>Malvales</taxon>
        <taxon>Dipterocarpaceae</taxon>
        <taxon>Rubroshorea</taxon>
    </lineage>
</organism>
<evidence type="ECO:0000313" key="2">
    <source>
        <dbReference type="EMBL" id="GKV30045.1"/>
    </source>
</evidence>
<dbReference type="Proteomes" id="UP001054252">
    <property type="component" value="Unassembled WGS sequence"/>
</dbReference>
<dbReference type="EMBL" id="BPVZ01000085">
    <property type="protein sequence ID" value="GKV30045.1"/>
    <property type="molecule type" value="Genomic_DNA"/>
</dbReference>
<feature type="region of interest" description="Disordered" evidence="1">
    <location>
        <begin position="1"/>
        <end position="34"/>
    </location>
</feature>